<dbReference type="AlphaFoldDB" id="A0A1M5FN77"/>
<accession>A0A1M5FN77</accession>
<sequence>MLYKLNFTNFDVILYNRICHKKMPYKNLSTIPIYRKSLDLLQMSREIASYLSYNKDLLKLYQSNSHRDIMVDSLLTDSILIPQQIEAAERSECYAARMRSATFINVIIRNISSYCTGLEKDGVKEKEYLNLLRSEIKSFRRLYKVWRRSIRS</sequence>
<proteinExistence type="predicted"/>
<gene>
    <name evidence="1" type="ORF">SAMN03080594_109130</name>
</gene>
<reference evidence="2" key="1">
    <citation type="submission" date="2016-11" db="EMBL/GenBank/DDBJ databases">
        <authorList>
            <person name="Varghese N."/>
            <person name="Submissions S."/>
        </authorList>
    </citation>
    <scope>NUCLEOTIDE SEQUENCE [LARGE SCALE GENOMIC DNA]</scope>
    <source>
        <strain evidence="2">DSM 17539</strain>
    </source>
</reference>
<evidence type="ECO:0008006" key="3">
    <source>
        <dbReference type="Google" id="ProtNLM"/>
    </source>
</evidence>
<organism evidence="1 2">
    <name type="scientific">Arenibacter palladensis</name>
    <dbReference type="NCBI Taxonomy" id="237373"/>
    <lineage>
        <taxon>Bacteria</taxon>
        <taxon>Pseudomonadati</taxon>
        <taxon>Bacteroidota</taxon>
        <taxon>Flavobacteriia</taxon>
        <taxon>Flavobacteriales</taxon>
        <taxon>Flavobacteriaceae</taxon>
        <taxon>Arenibacter</taxon>
    </lineage>
</organism>
<protein>
    <recommendedName>
        <fullName evidence="3">Four helix bundle protein</fullName>
    </recommendedName>
</protein>
<evidence type="ECO:0000313" key="1">
    <source>
        <dbReference type="EMBL" id="SHF92601.1"/>
    </source>
</evidence>
<dbReference type="Proteomes" id="UP000184406">
    <property type="component" value="Unassembled WGS sequence"/>
</dbReference>
<evidence type="ECO:0000313" key="2">
    <source>
        <dbReference type="Proteomes" id="UP000184406"/>
    </source>
</evidence>
<name>A0A1M5FN77_9FLAO</name>
<keyword evidence="2" id="KW-1185">Reference proteome</keyword>
<dbReference type="EMBL" id="FQUX01000009">
    <property type="protein sequence ID" value="SHF92601.1"/>
    <property type="molecule type" value="Genomic_DNA"/>
</dbReference>